<accession>A0A1I0JYG1</accession>
<sequence>MKKRLKRKIEKRRRAEVHRVLDLVLDINGLGKRQEKLTENLPTAFFRFSGHVANVSVEVCEKGWRANVSADYTSDTYIDQNNLIQMINDLEVMKRVLSV</sequence>
<dbReference type="AlphaFoldDB" id="A0A1I0JYG1"/>
<reference evidence="2" key="1">
    <citation type="submission" date="2016-10" db="EMBL/GenBank/DDBJ databases">
        <authorList>
            <person name="Varghese N."/>
            <person name="Submissions S."/>
        </authorList>
    </citation>
    <scope>NUCLEOTIDE SEQUENCE [LARGE SCALE GENOMIC DNA]</scope>
    <source>
        <strain evidence="2">NLAE-zl-G277</strain>
    </source>
</reference>
<dbReference type="Proteomes" id="UP000198508">
    <property type="component" value="Unassembled WGS sequence"/>
</dbReference>
<name>A0A1I0JYG1_9FIRM</name>
<organism evidence="1 2">
    <name type="scientific">Enterocloster lavalensis</name>
    <dbReference type="NCBI Taxonomy" id="460384"/>
    <lineage>
        <taxon>Bacteria</taxon>
        <taxon>Bacillati</taxon>
        <taxon>Bacillota</taxon>
        <taxon>Clostridia</taxon>
        <taxon>Lachnospirales</taxon>
        <taxon>Lachnospiraceae</taxon>
        <taxon>Enterocloster</taxon>
    </lineage>
</organism>
<gene>
    <name evidence="1" type="ORF">SAMN05216313_13846</name>
</gene>
<evidence type="ECO:0000313" key="2">
    <source>
        <dbReference type="Proteomes" id="UP000198508"/>
    </source>
</evidence>
<proteinExistence type="predicted"/>
<dbReference type="RefSeq" id="WP_092370347.1">
    <property type="nucleotide sequence ID" value="NZ_FOIM01000038.1"/>
</dbReference>
<keyword evidence="2" id="KW-1185">Reference proteome</keyword>
<dbReference type="EMBL" id="FOIM01000038">
    <property type="protein sequence ID" value="SEU15809.1"/>
    <property type="molecule type" value="Genomic_DNA"/>
</dbReference>
<dbReference type="STRING" id="460384.SAMN05216313_13846"/>
<protein>
    <submittedName>
        <fullName evidence="1">Uncharacterized protein</fullName>
    </submittedName>
</protein>
<evidence type="ECO:0000313" key="1">
    <source>
        <dbReference type="EMBL" id="SEU15809.1"/>
    </source>
</evidence>